<name>A0A833QKQ9_9POAL</name>
<feature type="compositionally biased region" description="Low complexity" evidence="8">
    <location>
        <begin position="164"/>
        <end position="180"/>
    </location>
</feature>
<dbReference type="PROSITE" id="PS51471">
    <property type="entry name" value="FE2OG_OXY"/>
    <property type="match status" value="1"/>
</dbReference>
<dbReference type="InterPro" id="IPR049808">
    <property type="entry name" value="CONSTANS-like_Bbox1"/>
</dbReference>
<dbReference type="PANTHER" id="PTHR47991">
    <property type="entry name" value="OXOGLUTARATE/IRON-DEPENDENT DIOXYGENASE"/>
    <property type="match status" value="1"/>
</dbReference>
<dbReference type="OrthoDB" id="288590at2759"/>
<feature type="chain" id="PRO_5032581769" evidence="9">
    <location>
        <begin position="25"/>
        <end position="484"/>
    </location>
</feature>
<feature type="region of interest" description="Disordered" evidence="8">
    <location>
        <begin position="156"/>
        <end position="183"/>
    </location>
</feature>
<reference evidence="11" key="1">
    <citation type="submission" date="2020-01" db="EMBL/GenBank/DDBJ databases">
        <title>Genome sequence of Kobresia littledalei, the first chromosome-level genome in the family Cyperaceae.</title>
        <authorList>
            <person name="Qu G."/>
        </authorList>
    </citation>
    <scope>NUCLEOTIDE SEQUENCE</scope>
    <source>
        <strain evidence="11">C.B.Clarke</strain>
        <tissue evidence="11">Leaf</tissue>
    </source>
</reference>
<keyword evidence="12" id="KW-1185">Reference proteome</keyword>
<evidence type="ECO:0000256" key="4">
    <source>
        <dbReference type="ARBA" id="ARBA00022833"/>
    </source>
</evidence>
<keyword evidence="11" id="KW-0223">Dioxygenase</keyword>
<dbReference type="PRINTS" id="PR00682">
    <property type="entry name" value="IPNSYNTHASE"/>
</dbReference>
<evidence type="ECO:0000256" key="2">
    <source>
        <dbReference type="ARBA" id="ARBA00022723"/>
    </source>
</evidence>
<keyword evidence="5 7" id="KW-0560">Oxidoreductase</keyword>
<dbReference type="AlphaFoldDB" id="A0A833QKQ9"/>
<evidence type="ECO:0000256" key="5">
    <source>
        <dbReference type="ARBA" id="ARBA00023002"/>
    </source>
</evidence>
<organism evidence="11 12">
    <name type="scientific">Carex littledalei</name>
    <dbReference type="NCBI Taxonomy" id="544730"/>
    <lineage>
        <taxon>Eukaryota</taxon>
        <taxon>Viridiplantae</taxon>
        <taxon>Streptophyta</taxon>
        <taxon>Embryophyta</taxon>
        <taxon>Tracheophyta</taxon>
        <taxon>Spermatophyta</taxon>
        <taxon>Magnoliopsida</taxon>
        <taxon>Liliopsida</taxon>
        <taxon>Poales</taxon>
        <taxon>Cyperaceae</taxon>
        <taxon>Cyperoideae</taxon>
        <taxon>Cariceae</taxon>
        <taxon>Carex</taxon>
        <taxon>Carex subgen. Euthyceras</taxon>
    </lineage>
</organism>
<evidence type="ECO:0000313" key="11">
    <source>
        <dbReference type="EMBL" id="KAF3324097.1"/>
    </source>
</evidence>
<dbReference type="InterPro" id="IPR044861">
    <property type="entry name" value="IPNS-like_FE2OG_OXY"/>
</dbReference>
<keyword evidence="6 7" id="KW-0408">Iron</keyword>
<dbReference type="EMBL" id="SWLB01000022">
    <property type="protein sequence ID" value="KAF3324097.1"/>
    <property type="molecule type" value="Genomic_DNA"/>
</dbReference>
<evidence type="ECO:0000313" key="12">
    <source>
        <dbReference type="Proteomes" id="UP000623129"/>
    </source>
</evidence>
<evidence type="ECO:0000259" key="10">
    <source>
        <dbReference type="PROSITE" id="PS51471"/>
    </source>
</evidence>
<dbReference type="GO" id="GO:0008270">
    <property type="term" value="F:zinc ion binding"/>
    <property type="evidence" value="ECO:0007669"/>
    <property type="project" value="UniProtKB-KW"/>
</dbReference>
<evidence type="ECO:0000256" key="6">
    <source>
        <dbReference type="ARBA" id="ARBA00023004"/>
    </source>
</evidence>
<keyword evidence="9" id="KW-0732">Signal</keyword>
<evidence type="ECO:0000256" key="3">
    <source>
        <dbReference type="ARBA" id="ARBA00022771"/>
    </source>
</evidence>
<dbReference type="SUPFAM" id="SSF51197">
    <property type="entry name" value="Clavaminate synthase-like"/>
    <property type="match status" value="1"/>
</dbReference>
<dbReference type="InterPro" id="IPR026992">
    <property type="entry name" value="DIOX_N"/>
</dbReference>
<dbReference type="GO" id="GO:0051213">
    <property type="term" value="F:dioxygenase activity"/>
    <property type="evidence" value="ECO:0007669"/>
    <property type="project" value="UniProtKB-KW"/>
</dbReference>
<evidence type="ECO:0000256" key="9">
    <source>
        <dbReference type="SAM" id="SignalP"/>
    </source>
</evidence>
<dbReference type="InterPro" id="IPR027443">
    <property type="entry name" value="IPNS-like_sf"/>
</dbReference>
<evidence type="ECO:0000256" key="1">
    <source>
        <dbReference type="ARBA" id="ARBA00008056"/>
    </source>
</evidence>
<dbReference type="Pfam" id="PF03171">
    <property type="entry name" value="2OG-FeII_Oxy"/>
    <property type="match status" value="1"/>
</dbReference>
<evidence type="ECO:0000256" key="7">
    <source>
        <dbReference type="RuleBase" id="RU003682"/>
    </source>
</evidence>
<comment type="caution">
    <text evidence="11">The sequence shown here is derived from an EMBL/GenBank/DDBJ whole genome shotgun (WGS) entry which is preliminary data.</text>
</comment>
<dbReference type="Gene3D" id="2.60.120.330">
    <property type="entry name" value="B-lactam Antibiotic, Isopenicillin N Synthase, Chain"/>
    <property type="match status" value="1"/>
</dbReference>
<gene>
    <name evidence="11" type="ORF">FCM35_KLT11564</name>
</gene>
<keyword evidence="3" id="KW-0863">Zinc-finger</keyword>
<evidence type="ECO:0000256" key="8">
    <source>
        <dbReference type="SAM" id="MobiDB-lite"/>
    </source>
</evidence>
<accession>A0A833QKQ9</accession>
<comment type="similarity">
    <text evidence="1 7">Belongs to the iron/ascorbate-dependent oxidoreductase family.</text>
</comment>
<sequence length="484" mass="53029">MAFTFLGTFLLQRTSFLTVRDAAALCTTCDSDIHSANPLSRRHERVPVVPLLDSPHSGGAASVNRLFGKDEDGEANGEENEAESWILPNPSITPNLNSNNGASGFGFNLNKGVVEMEEFGFGEAEVDPFVDLERLQQQMDSVVPVRAGVANLPPSYIQPPSLRPQSSPHVAPSPSAPSIPTIDLSSPDPIPLVRRACSHWGAFHVINHGVPPALLQHMRSIGVQFFGSPMEDKARYACDLTVGPAAQGYGSRMLAKDDTVLDWRDYFDHHTLPEERRDPTSGLILSPIIAYIIFPREVVTQYSKEMRCLANQLLSIISQSLTLPPSYIEDAVGDVYQNITVSFYPSCPRPDLALGLQAHSDMGAITLLVQDNVGGLEVLKDDKWVLVQPLTEAIVVILADMTEVITNGAYKSAVHRALVNANRARLSVATFYDPSKTRNIYPAPELITAENPAKYREVIYGDFVKSWYGQGPEGKRNIDALLIQ</sequence>
<proteinExistence type="inferred from homology"/>
<keyword evidence="2 7" id="KW-0479">Metal-binding</keyword>
<dbReference type="Pfam" id="PF14226">
    <property type="entry name" value="DIOX_N"/>
    <property type="match status" value="1"/>
</dbReference>
<keyword evidence="4" id="KW-0862">Zinc</keyword>
<dbReference type="CDD" id="cd19821">
    <property type="entry name" value="Bbox1_BBX-like"/>
    <property type="match status" value="1"/>
</dbReference>
<dbReference type="InterPro" id="IPR005123">
    <property type="entry name" value="Oxoglu/Fe-dep_dioxygenase_dom"/>
</dbReference>
<dbReference type="InterPro" id="IPR050295">
    <property type="entry name" value="Plant_2OG-oxidoreductases"/>
</dbReference>
<dbReference type="Proteomes" id="UP000623129">
    <property type="component" value="Unassembled WGS sequence"/>
</dbReference>
<feature type="domain" description="Fe2OG dioxygenase" evidence="10">
    <location>
        <begin position="334"/>
        <end position="434"/>
    </location>
</feature>
<protein>
    <submittedName>
        <fullName evidence="11">Leucoanthocyanidin dioxygenase</fullName>
    </submittedName>
</protein>
<feature type="signal peptide" evidence="9">
    <location>
        <begin position="1"/>
        <end position="24"/>
    </location>
</feature>